<evidence type="ECO:0000256" key="3">
    <source>
        <dbReference type="ARBA" id="ARBA00023004"/>
    </source>
</evidence>
<evidence type="ECO:0000256" key="1">
    <source>
        <dbReference type="ARBA" id="ARBA00022485"/>
    </source>
</evidence>
<keyword evidence="2 6" id="KW-0479">Metal-binding</keyword>
<feature type="binding site" evidence="6">
    <location>
        <position position="356"/>
    </location>
    <ligand>
        <name>[4Fe-4S] cluster</name>
        <dbReference type="ChEBI" id="CHEBI:49883"/>
    </ligand>
</feature>
<comment type="function">
    <text evidence="6">Catalyzes the isomerization between 2-isopropylmalate and 3-isopropylmalate, via the formation of 2-isopropylmaleate.</text>
</comment>
<comment type="pathway">
    <text evidence="6">Amino-acid biosynthesis; L-leucine biosynthesis; L-leucine from 3-methyl-2-oxobutanoate: step 2/4.</text>
</comment>
<dbReference type="InterPro" id="IPR036008">
    <property type="entry name" value="Aconitase_4Fe-4S_dom"/>
</dbReference>
<dbReference type="NCBIfam" id="NF001614">
    <property type="entry name" value="PRK00402.1"/>
    <property type="match status" value="1"/>
</dbReference>
<dbReference type="AlphaFoldDB" id="A0A7C6AEF5"/>
<dbReference type="UniPathway" id="UPA00048">
    <property type="reaction ID" value="UER00071"/>
</dbReference>
<dbReference type="PROSITE" id="PS00450">
    <property type="entry name" value="ACONITASE_1"/>
    <property type="match status" value="1"/>
</dbReference>
<evidence type="ECO:0000256" key="2">
    <source>
        <dbReference type="ARBA" id="ARBA00022723"/>
    </source>
</evidence>
<dbReference type="InterPro" id="IPR001030">
    <property type="entry name" value="Acoase/IPM_deHydtase_lsu_aba"/>
</dbReference>
<dbReference type="GO" id="GO:0003861">
    <property type="term" value="F:3-isopropylmalate dehydratase activity"/>
    <property type="evidence" value="ECO:0007669"/>
    <property type="project" value="UniProtKB-UniRule"/>
</dbReference>
<name>A0A7C6AEF5_UNCW3</name>
<evidence type="ECO:0000256" key="5">
    <source>
        <dbReference type="ARBA" id="ARBA00023239"/>
    </source>
</evidence>
<organism evidence="8">
    <name type="scientific">candidate division WOR-3 bacterium</name>
    <dbReference type="NCBI Taxonomy" id="2052148"/>
    <lineage>
        <taxon>Bacteria</taxon>
        <taxon>Bacteria division WOR-3</taxon>
    </lineage>
</organism>
<keyword evidence="6" id="KW-0028">Amino-acid biosynthesis</keyword>
<dbReference type="InterPro" id="IPR006251">
    <property type="entry name" value="Homoacnase/IPMdehydase_lsu"/>
</dbReference>
<keyword evidence="6" id="KW-0432">Leucine biosynthesis</keyword>
<keyword evidence="4 6" id="KW-0411">Iron-sulfur</keyword>
<dbReference type="InterPro" id="IPR050067">
    <property type="entry name" value="IPM_dehydratase_rel_enz"/>
</dbReference>
<keyword evidence="6" id="KW-0100">Branched-chain amino acid biosynthesis</keyword>
<dbReference type="InterPro" id="IPR011826">
    <property type="entry name" value="HAcnase/IPMdehydase_lsu_prok"/>
</dbReference>
<feature type="binding site" evidence="6">
    <location>
        <position position="296"/>
    </location>
    <ligand>
        <name>[4Fe-4S] cluster</name>
        <dbReference type="ChEBI" id="CHEBI:49883"/>
    </ligand>
</feature>
<keyword evidence="1 6" id="KW-0004">4Fe-4S</keyword>
<dbReference type="GO" id="GO:0051539">
    <property type="term" value="F:4 iron, 4 sulfur cluster binding"/>
    <property type="evidence" value="ECO:0007669"/>
    <property type="project" value="UniProtKB-KW"/>
</dbReference>
<dbReference type="NCBIfam" id="TIGR02086">
    <property type="entry name" value="IPMI_arch"/>
    <property type="match status" value="1"/>
</dbReference>
<comment type="similarity">
    <text evidence="6">Belongs to the aconitase/IPM isomerase family. LeuC type 2 subfamily.</text>
</comment>
<proteinExistence type="inferred from homology"/>
<evidence type="ECO:0000259" key="7">
    <source>
        <dbReference type="Pfam" id="PF00330"/>
    </source>
</evidence>
<dbReference type="PANTHER" id="PTHR43822">
    <property type="entry name" value="HOMOACONITASE, MITOCHONDRIAL-RELATED"/>
    <property type="match status" value="1"/>
</dbReference>
<dbReference type="InterPro" id="IPR018136">
    <property type="entry name" value="Aconitase_4Fe-4S_BS"/>
</dbReference>
<dbReference type="GO" id="GO:0046872">
    <property type="term" value="F:metal ion binding"/>
    <property type="evidence" value="ECO:0007669"/>
    <property type="project" value="UniProtKB-KW"/>
</dbReference>
<comment type="catalytic activity">
    <reaction evidence="6">
        <text>(2R,3S)-3-isopropylmalate = (2S)-2-isopropylmalate</text>
        <dbReference type="Rhea" id="RHEA:32287"/>
        <dbReference type="ChEBI" id="CHEBI:1178"/>
        <dbReference type="ChEBI" id="CHEBI:35121"/>
        <dbReference type="EC" id="4.2.1.33"/>
    </reaction>
</comment>
<dbReference type="InterPro" id="IPR015931">
    <property type="entry name" value="Acnase/IPM_dHydase_lsu_aba_1/3"/>
</dbReference>
<dbReference type="EMBL" id="DTHJ01000011">
    <property type="protein sequence ID" value="HHS62117.1"/>
    <property type="molecule type" value="Genomic_DNA"/>
</dbReference>
<dbReference type="HAMAP" id="MF_01027">
    <property type="entry name" value="LeuC_type2"/>
    <property type="match status" value="1"/>
</dbReference>
<comment type="subunit">
    <text evidence="6">Heterodimer of LeuC and LeuD.</text>
</comment>
<dbReference type="PANTHER" id="PTHR43822:SF2">
    <property type="entry name" value="HOMOACONITASE, MITOCHONDRIAL"/>
    <property type="match status" value="1"/>
</dbReference>
<dbReference type="Gene3D" id="3.30.499.10">
    <property type="entry name" value="Aconitase, domain 3"/>
    <property type="match status" value="2"/>
</dbReference>
<dbReference type="NCBIfam" id="TIGR01343">
    <property type="entry name" value="hacA_fam"/>
    <property type="match status" value="1"/>
</dbReference>
<dbReference type="EC" id="4.2.1.33" evidence="6"/>
<evidence type="ECO:0000256" key="4">
    <source>
        <dbReference type="ARBA" id="ARBA00023014"/>
    </source>
</evidence>
<reference evidence="8" key="1">
    <citation type="journal article" date="2020" name="mSystems">
        <title>Genome- and Community-Level Interaction Insights into Carbon Utilization and Element Cycling Functions of Hydrothermarchaeota in Hydrothermal Sediment.</title>
        <authorList>
            <person name="Zhou Z."/>
            <person name="Liu Y."/>
            <person name="Xu W."/>
            <person name="Pan J."/>
            <person name="Luo Z.H."/>
            <person name="Li M."/>
        </authorList>
    </citation>
    <scope>NUCLEOTIDE SEQUENCE [LARGE SCALE GENOMIC DNA]</scope>
    <source>
        <strain evidence="8">SpSt-783</strain>
    </source>
</reference>
<keyword evidence="5 6" id="KW-0456">Lyase</keyword>
<comment type="caution">
    <text evidence="8">The sequence shown here is derived from an EMBL/GenBank/DDBJ whole genome shotgun (WGS) entry which is preliminary data.</text>
</comment>
<feature type="binding site" evidence="6">
    <location>
        <position position="359"/>
    </location>
    <ligand>
        <name>[4Fe-4S] cluster</name>
        <dbReference type="ChEBI" id="CHEBI:49883"/>
    </ligand>
</feature>
<gene>
    <name evidence="6" type="primary">leuC</name>
    <name evidence="8" type="ORF">ENV70_00670</name>
</gene>
<evidence type="ECO:0000313" key="8">
    <source>
        <dbReference type="EMBL" id="HHS62117.1"/>
    </source>
</evidence>
<protein>
    <recommendedName>
        <fullName evidence="6">3-isopropylmalate dehydratase large subunit</fullName>
        <ecNumber evidence="6">4.2.1.33</ecNumber>
    </recommendedName>
    <alternativeName>
        <fullName evidence="6">Alpha-IPM isomerase</fullName>
        <shortName evidence="6">IPMI</shortName>
    </alternativeName>
    <alternativeName>
        <fullName evidence="6">Isopropylmalate isomerase</fullName>
    </alternativeName>
</protein>
<keyword evidence="3 6" id="KW-0408">Iron</keyword>
<accession>A0A7C6AEF5</accession>
<comment type="cofactor">
    <cofactor evidence="6">
        <name>[4Fe-4S] cluster</name>
        <dbReference type="ChEBI" id="CHEBI:49883"/>
    </cofactor>
    <text evidence="6">Binds 1 [4Fe-4S] cluster per subunit.</text>
</comment>
<feature type="domain" description="Aconitase/3-isopropylmalate dehydratase large subunit alpha/beta/alpha" evidence="7">
    <location>
        <begin position="6"/>
        <end position="406"/>
    </location>
</feature>
<dbReference type="PRINTS" id="PR00415">
    <property type="entry name" value="ACONITASE"/>
</dbReference>
<dbReference type="GO" id="GO:0009098">
    <property type="term" value="P:L-leucine biosynthetic process"/>
    <property type="evidence" value="ECO:0007669"/>
    <property type="project" value="UniProtKB-UniRule"/>
</dbReference>
<sequence>MTIIEKIFSRSTGRKVKPDEYIWADIDLVTMRDFGGPNVVQEFKENFLDAPVFDNKKVVITFDLHIPPRDEKVARNQQILRNFAREKGIRLFDVNTGVGQHILLENGLVKPWSIIIGTDSHMNLLGAVGAAGFGMGTTDIAGALYNGKLWFRVPRTIKIVVNGILKFPVTAKDVILYILKNLTTSGALNRAIEFWGEAIKMMDFSERITMASMVTEMSGDVGFIEPDETVLEFLRTHNAEDVELISADSDAEYERIYEFDITNLRPQIACPHSPDNVVDVADIAGRKIDQVFIGSCTNGRFEDLKIAARILDGKKVHRDVRLIIVPATMEVATQAEAAGLYKIFLHSGAVVVNPGCSLCTTGHPGILAPGEVMVSTSNRNFIGKLGKGAEVYLASPATAAASAVKGEITSPLDLWQ</sequence>
<evidence type="ECO:0000256" key="6">
    <source>
        <dbReference type="HAMAP-Rule" id="MF_01027"/>
    </source>
</evidence>
<dbReference type="SUPFAM" id="SSF53732">
    <property type="entry name" value="Aconitase iron-sulfur domain"/>
    <property type="match status" value="1"/>
</dbReference>
<dbReference type="Pfam" id="PF00330">
    <property type="entry name" value="Aconitase"/>
    <property type="match status" value="1"/>
</dbReference>